<name>A0A645H9D5_9ZZZZ</name>
<comment type="caution">
    <text evidence="1">The sequence shown here is derived from an EMBL/GenBank/DDBJ whole genome shotgun (WGS) entry which is preliminary data.</text>
</comment>
<gene>
    <name evidence="1" type="ORF">SDC9_182621</name>
</gene>
<protein>
    <submittedName>
        <fullName evidence="1">Uncharacterized protein</fullName>
    </submittedName>
</protein>
<dbReference type="EMBL" id="VSSQ01088520">
    <property type="protein sequence ID" value="MPN35126.1"/>
    <property type="molecule type" value="Genomic_DNA"/>
</dbReference>
<organism evidence="1">
    <name type="scientific">bioreactor metagenome</name>
    <dbReference type="NCBI Taxonomy" id="1076179"/>
    <lineage>
        <taxon>unclassified sequences</taxon>
        <taxon>metagenomes</taxon>
        <taxon>ecological metagenomes</taxon>
    </lineage>
</organism>
<dbReference type="AlphaFoldDB" id="A0A645H9D5"/>
<accession>A0A645H9D5</accession>
<proteinExistence type="predicted"/>
<evidence type="ECO:0000313" key="1">
    <source>
        <dbReference type="EMBL" id="MPN35126.1"/>
    </source>
</evidence>
<reference evidence="1" key="1">
    <citation type="submission" date="2019-08" db="EMBL/GenBank/DDBJ databases">
        <authorList>
            <person name="Kucharzyk K."/>
            <person name="Murdoch R.W."/>
            <person name="Higgins S."/>
            <person name="Loffler F."/>
        </authorList>
    </citation>
    <scope>NUCLEOTIDE SEQUENCE</scope>
</reference>
<sequence length="96" mass="10920">MTPEMTKHYSAHASLEIKREKMKLLPAFLSLAAPEIAEHEMKDNSESTSNDPAAKIKELPEEIRTELNSLINTLLSADEKRRMQIRRTLNSLTKGE</sequence>